<accession>A0A9P4R3K0</accession>
<dbReference type="Proteomes" id="UP000799444">
    <property type="component" value="Unassembled WGS sequence"/>
</dbReference>
<feature type="region of interest" description="Disordered" evidence="1">
    <location>
        <begin position="124"/>
        <end position="163"/>
    </location>
</feature>
<evidence type="ECO:0000313" key="2">
    <source>
        <dbReference type="EMBL" id="KAF2738512.1"/>
    </source>
</evidence>
<proteinExistence type="predicted"/>
<sequence>MGWDGMGVATGEPGSAGVGELGSSAAVAALGHSGTGGHCGQNGRPWQRVAPRLPTSPLRPQDRKTARETAWPPARRRDRPSTHSAAKTHPARVCLCLCWTPRAVCSMPIARLCPPMPTEPTRCRPLPSLRSAPTQRTLSTTTRPASERPPAHALPVTASSPSSIDRRCATSSLLASTAAIDGCARTADPLPTHTHPPSEPTDSSDNCVGGAGIEAVPFASARHSPLLPSQTSPSQLLVDDINNAMLSLHRMKTLCRRTSAELSRPRLHPAASAARSITPAVVVADQRPGRGGRVASRRRNQQKQLWRQAFFSIPAVFAPGPAQRRVSEWEPPGPAGCTRLATGVKKMACSPSPARLHAKASSGHHSRNLIPQPPHGGKMRARSRRGTATCER</sequence>
<keyword evidence="3" id="KW-1185">Reference proteome</keyword>
<feature type="region of interest" description="Disordered" evidence="1">
    <location>
        <begin position="186"/>
        <end position="210"/>
    </location>
</feature>
<gene>
    <name evidence="2" type="ORF">EJ04DRAFT_549744</name>
</gene>
<feature type="region of interest" description="Disordered" evidence="1">
    <location>
        <begin position="32"/>
        <end position="85"/>
    </location>
</feature>
<comment type="caution">
    <text evidence="2">The sequence shown here is derived from an EMBL/GenBank/DDBJ whole genome shotgun (WGS) entry which is preliminary data.</text>
</comment>
<feature type="compositionally biased region" description="Polar residues" evidence="1">
    <location>
        <begin position="131"/>
        <end position="144"/>
    </location>
</feature>
<feature type="region of interest" description="Disordered" evidence="1">
    <location>
        <begin position="354"/>
        <end position="392"/>
    </location>
</feature>
<reference evidence="2" key="1">
    <citation type="journal article" date="2020" name="Stud. Mycol.">
        <title>101 Dothideomycetes genomes: a test case for predicting lifestyles and emergence of pathogens.</title>
        <authorList>
            <person name="Haridas S."/>
            <person name="Albert R."/>
            <person name="Binder M."/>
            <person name="Bloem J."/>
            <person name="Labutti K."/>
            <person name="Salamov A."/>
            <person name="Andreopoulos B."/>
            <person name="Baker S."/>
            <person name="Barry K."/>
            <person name="Bills G."/>
            <person name="Bluhm B."/>
            <person name="Cannon C."/>
            <person name="Castanera R."/>
            <person name="Culley D."/>
            <person name="Daum C."/>
            <person name="Ezra D."/>
            <person name="Gonzalez J."/>
            <person name="Henrissat B."/>
            <person name="Kuo A."/>
            <person name="Liang C."/>
            <person name="Lipzen A."/>
            <person name="Lutzoni F."/>
            <person name="Magnuson J."/>
            <person name="Mondo S."/>
            <person name="Nolan M."/>
            <person name="Ohm R."/>
            <person name="Pangilinan J."/>
            <person name="Park H.-J."/>
            <person name="Ramirez L."/>
            <person name="Alfaro M."/>
            <person name="Sun H."/>
            <person name="Tritt A."/>
            <person name="Yoshinaga Y."/>
            <person name="Zwiers L.-H."/>
            <person name="Turgeon B."/>
            <person name="Goodwin S."/>
            <person name="Spatafora J."/>
            <person name="Crous P."/>
            <person name="Grigoriev I."/>
        </authorList>
    </citation>
    <scope>NUCLEOTIDE SEQUENCE</scope>
    <source>
        <strain evidence="2">CBS 125425</strain>
    </source>
</reference>
<dbReference type="AlphaFoldDB" id="A0A9P4R3K0"/>
<protein>
    <submittedName>
        <fullName evidence="2">Uncharacterized protein</fullName>
    </submittedName>
</protein>
<evidence type="ECO:0000313" key="3">
    <source>
        <dbReference type="Proteomes" id="UP000799444"/>
    </source>
</evidence>
<feature type="region of interest" description="Disordered" evidence="1">
    <location>
        <begin position="1"/>
        <end position="20"/>
    </location>
</feature>
<feature type="compositionally biased region" description="Basic residues" evidence="1">
    <location>
        <begin position="356"/>
        <end position="367"/>
    </location>
</feature>
<organism evidence="2 3">
    <name type="scientific">Polyplosphaeria fusca</name>
    <dbReference type="NCBI Taxonomy" id="682080"/>
    <lineage>
        <taxon>Eukaryota</taxon>
        <taxon>Fungi</taxon>
        <taxon>Dikarya</taxon>
        <taxon>Ascomycota</taxon>
        <taxon>Pezizomycotina</taxon>
        <taxon>Dothideomycetes</taxon>
        <taxon>Pleosporomycetidae</taxon>
        <taxon>Pleosporales</taxon>
        <taxon>Tetraplosphaeriaceae</taxon>
        <taxon>Polyplosphaeria</taxon>
    </lineage>
</organism>
<evidence type="ECO:0000256" key="1">
    <source>
        <dbReference type="SAM" id="MobiDB-lite"/>
    </source>
</evidence>
<dbReference type="EMBL" id="ML996108">
    <property type="protein sequence ID" value="KAF2738512.1"/>
    <property type="molecule type" value="Genomic_DNA"/>
</dbReference>
<name>A0A9P4R3K0_9PLEO</name>